<accession>A0A8E2E5I6</accession>
<dbReference type="SUPFAM" id="SSF141571">
    <property type="entry name" value="Pentapeptide repeat-like"/>
    <property type="match status" value="1"/>
</dbReference>
<name>A0A8E2E5I6_9PEZI</name>
<feature type="compositionally biased region" description="Polar residues" evidence="1">
    <location>
        <begin position="1"/>
        <end position="27"/>
    </location>
</feature>
<evidence type="ECO:0000313" key="3">
    <source>
        <dbReference type="Proteomes" id="UP000250266"/>
    </source>
</evidence>
<protein>
    <submittedName>
        <fullName evidence="2">Uncharacterized protein</fullName>
    </submittedName>
</protein>
<reference evidence="2 3" key="1">
    <citation type="journal article" date="2016" name="Nat. Commun.">
        <title>Ectomycorrhizal ecology is imprinted in the genome of the dominant symbiotic fungus Cenococcum geophilum.</title>
        <authorList>
            <consortium name="DOE Joint Genome Institute"/>
            <person name="Peter M."/>
            <person name="Kohler A."/>
            <person name="Ohm R.A."/>
            <person name="Kuo A."/>
            <person name="Krutzmann J."/>
            <person name="Morin E."/>
            <person name="Arend M."/>
            <person name="Barry K.W."/>
            <person name="Binder M."/>
            <person name="Choi C."/>
            <person name="Clum A."/>
            <person name="Copeland A."/>
            <person name="Grisel N."/>
            <person name="Haridas S."/>
            <person name="Kipfer T."/>
            <person name="LaButti K."/>
            <person name="Lindquist E."/>
            <person name="Lipzen A."/>
            <person name="Maire R."/>
            <person name="Meier B."/>
            <person name="Mihaltcheva S."/>
            <person name="Molinier V."/>
            <person name="Murat C."/>
            <person name="Poggeler S."/>
            <person name="Quandt C.A."/>
            <person name="Sperisen C."/>
            <person name="Tritt A."/>
            <person name="Tisserant E."/>
            <person name="Crous P.W."/>
            <person name="Henrissat B."/>
            <person name="Nehls U."/>
            <person name="Egli S."/>
            <person name="Spatafora J.W."/>
            <person name="Grigoriev I.V."/>
            <person name="Martin F.M."/>
        </authorList>
    </citation>
    <scope>NUCLEOTIDE SEQUENCE [LARGE SCALE GENOMIC DNA]</scope>
    <source>
        <strain evidence="2 3">CBS 459.81</strain>
    </source>
</reference>
<proteinExistence type="predicted"/>
<sequence length="279" mass="31024">MSQGSTIPNARSSTITSLTVHPPTWSSHPRMDKSAIANCTFDSLTSSTVIDHSRLTSSTLSTSSTEPGKSSIDRSALDNAYVTDSHLDRSTIKYATVTLSHLDRSAVTGPDTIVSDSLIDRSNLTNCTVSNRCVIERTAASNCIFSDKSNVSRCQANFSSITKGTKAERSVFQNTNIEASKVERSNFNNCDIVNCRLERTVFKGMKLRNGRWERGNLVGKMGDEEVVAENIEVAQGREMREKQEMGTLQEPLQPERPEQYPRDEKTMVFLTLYDCDWDC</sequence>
<keyword evidence="3" id="KW-1185">Reference proteome</keyword>
<gene>
    <name evidence="2" type="ORF">K432DRAFT_117076</name>
</gene>
<dbReference type="OrthoDB" id="3927358at2759"/>
<dbReference type="EMBL" id="KV745118">
    <property type="protein sequence ID" value="OCK77561.1"/>
    <property type="molecule type" value="Genomic_DNA"/>
</dbReference>
<dbReference type="AlphaFoldDB" id="A0A8E2E5I6"/>
<evidence type="ECO:0000313" key="2">
    <source>
        <dbReference type="EMBL" id="OCK77561.1"/>
    </source>
</evidence>
<evidence type="ECO:0000256" key="1">
    <source>
        <dbReference type="SAM" id="MobiDB-lite"/>
    </source>
</evidence>
<feature type="region of interest" description="Disordered" evidence="1">
    <location>
        <begin position="1"/>
        <end position="31"/>
    </location>
</feature>
<dbReference type="Proteomes" id="UP000250266">
    <property type="component" value="Unassembled WGS sequence"/>
</dbReference>
<dbReference type="Gene3D" id="2.160.20.80">
    <property type="entry name" value="E3 ubiquitin-protein ligase SopA"/>
    <property type="match status" value="1"/>
</dbReference>
<organism evidence="2 3">
    <name type="scientific">Lepidopterella palustris CBS 459.81</name>
    <dbReference type="NCBI Taxonomy" id="1314670"/>
    <lineage>
        <taxon>Eukaryota</taxon>
        <taxon>Fungi</taxon>
        <taxon>Dikarya</taxon>
        <taxon>Ascomycota</taxon>
        <taxon>Pezizomycotina</taxon>
        <taxon>Dothideomycetes</taxon>
        <taxon>Pleosporomycetidae</taxon>
        <taxon>Mytilinidiales</taxon>
        <taxon>Argynnaceae</taxon>
        <taxon>Lepidopterella</taxon>
    </lineage>
</organism>